<feature type="non-terminal residue" evidence="2">
    <location>
        <position position="1"/>
    </location>
</feature>
<name>V8NBW4_OPHHA</name>
<reference evidence="2 3" key="1">
    <citation type="journal article" date="2013" name="Proc. Natl. Acad. Sci. U.S.A.">
        <title>The king cobra genome reveals dynamic gene evolution and adaptation in the snake venom system.</title>
        <authorList>
            <person name="Vonk F.J."/>
            <person name="Casewell N.R."/>
            <person name="Henkel C.V."/>
            <person name="Heimberg A.M."/>
            <person name="Jansen H.J."/>
            <person name="McCleary R.J."/>
            <person name="Kerkkamp H.M."/>
            <person name="Vos R.A."/>
            <person name="Guerreiro I."/>
            <person name="Calvete J.J."/>
            <person name="Wuster W."/>
            <person name="Woods A.E."/>
            <person name="Logan J.M."/>
            <person name="Harrison R.A."/>
            <person name="Castoe T.A."/>
            <person name="de Koning A.P."/>
            <person name="Pollock D.D."/>
            <person name="Yandell M."/>
            <person name="Calderon D."/>
            <person name="Renjifo C."/>
            <person name="Currier R.B."/>
            <person name="Salgado D."/>
            <person name="Pla D."/>
            <person name="Sanz L."/>
            <person name="Hyder A.S."/>
            <person name="Ribeiro J.M."/>
            <person name="Arntzen J.W."/>
            <person name="van den Thillart G.E."/>
            <person name="Boetzer M."/>
            <person name="Pirovano W."/>
            <person name="Dirks R.P."/>
            <person name="Spaink H.P."/>
            <person name="Duboule D."/>
            <person name="McGlinn E."/>
            <person name="Kini R.M."/>
            <person name="Richardson M.K."/>
        </authorList>
    </citation>
    <scope>NUCLEOTIDE SEQUENCE</scope>
    <source>
        <tissue evidence="2">Blood</tissue>
    </source>
</reference>
<dbReference type="AlphaFoldDB" id="V8NBW4"/>
<feature type="compositionally biased region" description="Basic residues" evidence="1">
    <location>
        <begin position="72"/>
        <end position="81"/>
    </location>
</feature>
<evidence type="ECO:0000313" key="2">
    <source>
        <dbReference type="EMBL" id="ETE59446.1"/>
    </source>
</evidence>
<sequence>MQNSPISRGGIQPVWSILSKLDLAPPITSQESPRGLSGSQVSQKWGTWGVRCAPRALKKEGGKGERKEGRERKKKRQRKRK</sequence>
<feature type="compositionally biased region" description="Polar residues" evidence="1">
    <location>
        <begin position="27"/>
        <end position="45"/>
    </location>
</feature>
<proteinExistence type="predicted"/>
<accession>V8NBW4</accession>
<organism evidence="2 3">
    <name type="scientific">Ophiophagus hannah</name>
    <name type="common">King cobra</name>
    <name type="synonym">Naja hannah</name>
    <dbReference type="NCBI Taxonomy" id="8665"/>
    <lineage>
        <taxon>Eukaryota</taxon>
        <taxon>Metazoa</taxon>
        <taxon>Chordata</taxon>
        <taxon>Craniata</taxon>
        <taxon>Vertebrata</taxon>
        <taxon>Euteleostomi</taxon>
        <taxon>Lepidosauria</taxon>
        <taxon>Squamata</taxon>
        <taxon>Bifurcata</taxon>
        <taxon>Unidentata</taxon>
        <taxon>Episquamata</taxon>
        <taxon>Toxicofera</taxon>
        <taxon>Serpentes</taxon>
        <taxon>Colubroidea</taxon>
        <taxon>Elapidae</taxon>
        <taxon>Elapinae</taxon>
        <taxon>Ophiophagus</taxon>
    </lineage>
</organism>
<dbReference type="Proteomes" id="UP000018936">
    <property type="component" value="Unassembled WGS sequence"/>
</dbReference>
<evidence type="ECO:0000313" key="3">
    <source>
        <dbReference type="Proteomes" id="UP000018936"/>
    </source>
</evidence>
<keyword evidence="3" id="KW-1185">Reference proteome</keyword>
<comment type="caution">
    <text evidence="2">The sequence shown here is derived from an EMBL/GenBank/DDBJ whole genome shotgun (WGS) entry which is preliminary data.</text>
</comment>
<gene>
    <name evidence="2" type="ORF">L345_14822</name>
</gene>
<evidence type="ECO:0000256" key="1">
    <source>
        <dbReference type="SAM" id="MobiDB-lite"/>
    </source>
</evidence>
<feature type="compositionally biased region" description="Basic and acidic residues" evidence="1">
    <location>
        <begin position="57"/>
        <end position="71"/>
    </location>
</feature>
<protein>
    <submittedName>
        <fullName evidence="2">Uncharacterized protein</fullName>
    </submittedName>
</protein>
<dbReference type="EMBL" id="AZIM01005572">
    <property type="protein sequence ID" value="ETE59446.1"/>
    <property type="molecule type" value="Genomic_DNA"/>
</dbReference>
<feature type="region of interest" description="Disordered" evidence="1">
    <location>
        <begin position="26"/>
        <end position="81"/>
    </location>
</feature>